<evidence type="ECO:0000256" key="4">
    <source>
        <dbReference type="ARBA" id="ARBA00023284"/>
    </source>
</evidence>
<dbReference type="GO" id="GO:0030313">
    <property type="term" value="C:cell envelope"/>
    <property type="evidence" value="ECO:0007669"/>
    <property type="project" value="UniProtKB-SubCell"/>
</dbReference>
<protein>
    <submittedName>
        <fullName evidence="6">Cytochrome c biogenesis protein CcmG, thiol:disulfide interchange protein DsbE</fullName>
    </submittedName>
</protein>
<keyword evidence="7" id="KW-1185">Reference proteome</keyword>
<dbReference type="InterPro" id="IPR050553">
    <property type="entry name" value="Thioredoxin_ResA/DsbE_sf"/>
</dbReference>
<dbReference type="GO" id="GO:0017004">
    <property type="term" value="P:cytochrome complex assembly"/>
    <property type="evidence" value="ECO:0007669"/>
    <property type="project" value="UniProtKB-KW"/>
</dbReference>
<dbReference type="PANTHER" id="PTHR42852">
    <property type="entry name" value="THIOL:DISULFIDE INTERCHANGE PROTEIN DSBE"/>
    <property type="match status" value="1"/>
</dbReference>
<reference evidence="7" key="1">
    <citation type="submission" date="2016-10" db="EMBL/GenBank/DDBJ databases">
        <authorList>
            <person name="Varghese N."/>
            <person name="Submissions S."/>
        </authorList>
    </citation>
    <scope>NUCLEOTIDE SEQUENCE [LARGE SCALE GENOMIC DNA]</scope>
    <source>
        <strain evidence="7">CGMCC 1.6992</strain>
    </source>
</reference>
<dbReference type="OrthoDB" id="25753at2"/>
<keyword evidence="3" id="KW-1015">Disulfide bond</keyword>
<proteinExistence type="predicted"/>
<feature type="domain" description="Thioredoxin" evidence="5">
    <location>
        <begin position="33"/>
        <end position="178"/>
    </location>
</feature>
<dbReference type="Proteomes" id="UP000199446">
    <property type="component" value="Unassembled WGS sequence"/>
</dbReference>
<dbReference type="InterPro" id="IPR036249">
    <property type="entry name" value="Thioredoxin-like_sf"/>
</dbReference>
<keyword evidence="2" id="KW-0201">Cytochrome c-type biogenesis</keyword>
<dbReference type="InterPro" id="IPR013766">
    <property type="entry name" value="Thioredoxin_domain"/>
</dbReference>
<sequence length="178" mass="20667">MRGWLWLLLVLALGGLFWWGMQRNPKELPSVLAKERRPAPEFTLPLLPPYRAEWGETFRLADHLGKRPIVLNFWASWCYPACYEEAPILEASWRRHREEVLFVGVNTQDKEEEALKFIAQFGLTFPQVHDPRGRVGVDYGMYGVPETFFIDREGRVLARHAGAIDEAVLARYLEEALR</sequence>
<dbReference type="SUPFAM" id="SSF52833">
    <property type="entry name" value="Thioredoxin-like"/>
    <property type="match status" value="1"/>
</dbReference>
<dbReference type="AlphaFoldDB" id="A0A1G7CTJ9"/>
<evidence type="ECO:0000313" key="6">
    <source>
        <dbReference type="EMBL" id="SDE42573.1"/>
    </source>
</evidence>
<dbReference type="RefSeq" id="WP_093004900.1">
    <property type="nucleotide sequence ID" value="NZ_FNBC01000001.1"/>
</dbReference>
<accession>A0A1G7CTJ9</accession>
<dbReference type="Pfam" id="PF00578">
    <property type="entry name" value="AhpC-TSA"/>
    <property type="match status" value="1"/>
</dbReference>
<name>A0A1G7CTJ9_9DEIN</name>
<dbReference type="PROSITE" id="PS51352">
    <property type="entry name" value="THIOREDOXIN_2"/>
    <property type="match status" value="1"/>
</dbReference>
<dbReference type="EMBL" id="FNBC01000001">
    <property type="protein sequence ID" value="SDE42573.1"/>
    <property type="molecule type" value="Genomic_DNA"/>
</dbReference>
<evidence type="ECO:0000259" key="5">
    <source>
        <dbReference type="PROSITE" id="PS51352"/>
    </source>
</evidence>
<evidence type="ECO:0000313" key="7">
    <source>
        <dbReference type="Proteomes" id="UP000199446"/>
    </source>
</evidence>
<gene>
    <name evidence="6" type="ORF">SAMN04488243_101156</name>
</gene>
<organism evidence="6 7">
    <name type="scientific">Thermus arciformis</name>
    <dbReference type="NCBI Taxonomy" id="482827"/>
    <lineage>
        <taxon>Bacteria</taxon>
        <taxon>Thermotogati</taxon>
        <taxon>Deinococcota</taxon>
        <taxon>Deinococci</taxon>
        <taxon>Thermales</taxon>
        <taxon>Thermaceae</taxon>
        <taxon>Thermus</taxon>
    </lineage>
</organism>
<comment type="subcellular location">
    <subcellularLocation>
        <location evidence="1">Cell envelope</location>
    </subcellularLocation>
</comment>
<keyword evidence="4" id="KW-0676">Redox-active center</keyword>
<dbReference type="GO" id="GO:0016491">
    <property type="term" value="F:oxidoreductase activity"/>
    <property type="evidence" value="ECO:0007669"/>
    <property type="project" value="InterPro"/>
</dbReference>
<evidence type="ECO:0000256" key="1">
    <source>
        <dbReference type="ARBA" id="ARBA00004196"/>
    </source>
</evidence>
<dbReference type="PANTHER" id="PTHR42852:SF6">
    <property type="entry name" value="THIOL:DISULFIDE INTERCHANGE PROTEIN DSBE"/>
    <property type="match status" value="1"/>
</dbReference>
<evidence type="ECO:0000256" key="2">
    <source>
        <dbReference type="ARBA" id="ARBA00022748"/>
    </source>
</evidence>
<dbReference type="GO" id="GO:0016209">
    <property type="term" value="F:antioxidant activity"/>
    <property type="evidence" value="ECO:0007669"/>
    <property type="project" value="InterPro"/>
</dbReference>
<evidence type="ECO:0000256" key="3">
    <source>
        <dbReference type="ARBA" id="ARBA00023157"/>
    </source>
</evidence>
<dbReference type="Gene3D" id="3.40.30.10">
    <property type="entry name" value="Glutaredoxin"/>
    <property type="match status" value="1"/>
</dbReference>
<dbReference type="STRING" id="482827.SAMN04488243_101156"/>
<dbReference type="InterPro" id="IPR000866">
    <property type="entry name" value="AhpC/TSA"/>
</dbReference>